<dbReference type="InterPro" id="IPR032466">
    <property type="entry name" value="Metal_Hydrolase"/>
</dbReference>
<gene>
    <name evidence="14" type="ORF">HNR32_000374</name>
</gene>
<evidence type="ECO:0000313" key="14">
    <source>
        <dbReference type="EMBL" id="MBB5335254.1"/>
    </source>
</evidence>
<evidence type="ECO:0000256" key="10">
    <source>
        <dbReference type="PIRSR" id="PIRSR038994-1"/>
    </source>
</evidence>
<evidence type="ECO:0000256" key="12">
    <source>
        <dbReference type="PIRSR" id="PIRSR038994-3"/>
    </source>
</evidence>
<evidence type="ECO:0000256" key="8">
    <source>
        <dbReference type="ARBA" id="ARBA00060590"/>
    </source>
</evidence>
<feature type="binding site" evidence="11">
    <location>
        <position position="145"/>
    </location>
    <ligand>
        <name>substrate</name>
    </ligand>
</feature>
<dbReference type="AlphaFoldDB" id="A0A840UQZ6"/>
<evidence type="ECO:0000259" key="13">
    <source>
        <dbReference type="Pfam" id="PF01979"/>
    </source>
</evidence>
<dbReference type="GO" id="GO:0008448">
    <property type="term" value="F:N-acetylglucosamine-6-phosphate deacetylase activity"/>
    <property type="evidence" value="ECO:0007669"/>
    <property type="project" value="UniProtKB-EC"/>
</dbReference>
<feature type="binding site" evidence="11">
    <location>
        <position position="252"/>
    </location>
    <ligand>
        <name>substrate</name>
    </ligand>
</feature>
<dbReference type="Gene3D" id="2.30.40.10">
    <property type="entry name" value="Urease, subunit C, domain 1"/>
    <property type="match status" value="1"/>
</dbReference>
<evidence type="ECO:0000256" key="7">
    <source>
        <dbReference type="ARBA" id="ARBA00047647"/>
    </source>
</evidence>
<dbReference type="PANTHER" id="PTHR11113:SF14">
    <property type="entry name" value="N-ACETYLGLUCOSAMINE-6-PHOSPHATE DEACETYLASE"/>
    <property type="match status" value="1"/>
</dbReference>
<feature type="binding site" evidence="12">
    <location>
        <position position="134"/>
    </location>
    <ligand>
        <name>Zn(2+)</name>
        <dbReference type="ChEBI" id="CHEBI:29105"/>
    </ligand>
</feature>
<feature type="domain" description="Amidohydrolase-related" evidence="13">
    <location>
        <begin position="56"/>
        <end position="380"/>
    </location>
</feature>
<keyword evidence="15" id="KW-1185">Reference proteome</keyword>
<dbReference type="InterPro" id="IPR003764">
    <property type="entry name" value="GlcNAc_6-P_deAcase"/>
</dbReference>
<comment type="caution">
    <text evidence="14">The sequence shown here is derived from an EMBL/GenBank/DDBJ whole genome shotgun (WGS) entry which is preliminary data.</text>
</comment>
<evidence type="ECO:0000256" key="5">
    <source>
        <dbReference type="ARBA" id="ARBA00022801"/>
    </source>
</evidence>
<dbReference type="RefSeq" id="WP_183859080.1">
    <property type="nucleotide sequence ID" value="NZ_JACHFH010000003.1"/>
</dbReference>
<feature type="binding site" evidence="11">
    <location>
        <position position="229"/>
    </location>
    <ligand>
        <name>substrate</name>
    </ligand>
</feature>
<organism evidence="14 15">
    <name type="scientific">Pectinatus brassicae</name>
    <dbReference type="NCBI Taxonomy" id="862415"/>
    <lineage>
        <taxon>Bacteria</taxon>
        <taxon>Bacillati</taxon>
        <taxon>Bacillota</taxon>
        <taxon>Negativicutes</taxon>
        <taxon>Selenomonadales</taxon>
        <taxon>Selenomonadaceae</taxon>
        <taxon>Pectinatus</taxon>
    </lineage>
</organism>
<dbReference type="GO" id="GO:0046872">
    <property type="term" value="F:metal ion binding"/>
    <property type="evidence" value="ECO:0007669"/>
    <property type="project" value="UniProtKB-KW"/>
</dbReference>
<evidence type="ECO:0000256" key="9">
    <source>
        <dbReference type="PIRNR" id="PIRNR038994"/>
    </source>
</evidence>
<dbReference type="Gene3D" id="3.20.20.140">
    <property type="entry name" value="Metal-dependent hydrolases"/>
    <property type="match status" value="1"/>
</dbReference>
<evidence type="ECO:0000256" key="2">
    <source>
        <dbReference type="ARBA" id="ARBA00011899"/>
    </source>
</evidence>
<sequence length="385" mass="41908">MKAIINGKVIIPDKNGEFITAEDFVIVYEEKIIAVMPKEQFVAADYTEIIDAAGKFVSPGFINEHIHGCVGVDTMDDNKDALLMMSKAQAQTGVTGFLPTTMTYDMATIYKAFAQIQEMQNKVEGAMILGCHMEGPFINQQQKGAQAAKNIIKVDFSLIEPYKDIIKIITIAPETLTDDEFTRQCQANDIIVSIGHSMADYAQARLAIDKYGIKHITHLCNAMTPFHHRKPGIVGAALDSDANCELIADNVHVHPAMQRLIYKAKDNNNIILITDSMRACMLGDGESELGGQKVYVKGNLAALADGTIAGSVLTMDKAVDNFAKNTGADLAEITAMVTKNPAEELGIYNELGSLDAGKQADIIIFDDNVNIAKTIIKGRTIYSVD</sequence>
<dbReference type="FunFam" id="3.20.20.140:FF:000004">
    <property type="entry name" value="N-acetylglucosamine-6-phosphate deacetylase"/>
    <property type="match status" value="1"/>
</dbReference>
<feature type="binding site" evidence="12">
    <location>
        <position position="218"/>
    </location>
    <ligand>
        <name>Zn(2+)</name>
        <dbReference type="ChEBI" id="CHEBI:29105"/>
    </ligand>
</feature>
<keyword evidence="5 9" id="KW-0378">Hydrolase</keyword>
<dbReference type="CDD" id="cd00854">
    <property type="entry name" value="NagA"/>
    <property type="match status" value="1"/>
</dbReference>
<dbReference type="SUPFAM" id="SSF51338">
    <property type="entry name" value="Composite domain of metallo-dependent hydrolases"/>
    <property type="match status" value="1"/>
</dbReference>
<dbReference type="PANTHER" id="PTHR11113">
    <property type="entry name" value="N-ACETYLGLUCOSAMINE-6-PHOSPHATE DEACETYLASE"/>
    <property type="match status" value="1"/>
</dbReference>
<name>A0A840UQZ6_9FIRM</name>
<dbReference type="PIRSF" id="PIRSF038994">
    <property type="entry name" value="NagA"/>
    <property type="match status" value="1"/>
</dbReference>
<feature type="binding site" evidence="11">
    <location>
        <begin position="308"/>
        <end position="310"/>
    </location>
    <ligand>
        <name>substrate</name>
    </ligand>
</feature>
<dbReference type="Proteomes" id="UP000559117">
    <property type="component" value="Unassembled WGS sequence"/>
</dbReference>
<dbReference type="NCBIfam" id="TIGR00221">
    <property type="entry name" value="nagA"/>
    <property type="match status" value="1"/>
</dbReference>
<comment type="cofactor">
    <cofactor evidence="12">
        <name>a divalent metal cation</name>
        <dbReference type="ChEBI" id="CHEBI:60240"/>
    </cofactor>
    <text evidence="12">Binds 1 divalent metal cation per subunit.</text>
</comment>
<dbReference type="InterPro" id="IPR006680">
    <property type="entry name" value="Amidohydro-rel"/>
</dbReference>
<evidence type="ECO:0000256" key="1">
    <source>
        <dbReference type="ARBA" id="ARBA00010716"/>
    </source>
</evidence>
<accession>A0A840UQZ6</accession>
<feature type="active site" description="Proton donor/acceptor" evidence="10">
    <location>
        <position position="275"/>
    </location>
</feature>
<evidence type="ECO:0000313" key="15">
    <source>
        <dbReference type="Proteomes" id="UP000559117"/>
    </source>
</evidence>
<dbReference type="Pfam" id="PF01979">
    <property type="entry name" value="Amidohydro_1"/>
    <property type="match status" value="1"/>
</dbReference>
<dbReference type="GO" id="GO:0006046">
    <property type="term" value="P:N-acetylglucosamine catabolic process"/>
    <property type="evidence" value="ECO:0007669"/>
    <property type="project" value="TreeGrafter"/>
</dbReference>
<feature type="binding site" evidence="12">
    <location>
        <position position="196"/>
    </location>
    <ligand>
        <name>Zn(2+)</name>
        <dbReference type="ChEBI" id="CHEBI:29105"/>
    </ligand>
</feature>
<dbReference type="EC" id="3.5.1.25" evidence="2"/>
<feature type="binding site" evidence="11">
    <location>
        <begin position="221"/>
        <end position="222"/>
    </location>
    <ligand>
        <name>substrate</name>
    </ligand>
</feature>
<comment type="catalytic activity">
    <reaction evidence="7">
        <text>N-acetyl-D-glucosamine 6-phosphate + H2O = D-glucosamine 6-phosphate + acetate</text>
        <dbReference type="Rhea" id="RHEA:22936"/>
        <dbReference type="ChEBI" id="CHEBI:15377"/>
        <dbReference type="ChEBI" id="CHEBI:30089"/>
        <dbReference type="ChEBI" id="CHEBI:57513"/>
        <dbReference type="ChEBI" id="CHEBI:58725"/>
        <dbReference type="EC" id="3.5.1.25"/>
    </reaction>
</comment>
<keyword evidence="4 12" id="KW-0479">Metal-binding</keyword>
<proteinExistence type="inferred from homology"/>
<protein>
    <recommendedName>
        <fullName evidence="3">N-acetylglucosamine-6-phosphate deacetylase</fullName>
        <ecNumber evidence="2">3.5.1.25</ecNumber>
    </recommendedName>
</protein>
<dbReference type="InterPro" id="IPR011059">
    <property type="entry name" value="Metal-dep_hydrolase_composite"/>
</dbReference>
<keyword evidence="6 9" id="KW-0119">Carbohydrate metabolism</keyword>
<dbReference type="EMBL" id="JACHFH010000003">
    <property type="protein sequence ID" value="MBB5335254.1"/>
    <property type="molecule type" value="Genomic_DNA"/>
</dbReference>
<dbReference type="SUPFAM" id="SSF51556">
    <property type="entry name" value="Metallo-dependent hydrolases"/>
    <property type="match status" value="1"/>
</dbReference>
<evidence type="ECO:0000256" key="6">
    <source>
        <dbReference type="ARBA" id="ARBA00023277"/>
    </source>
</evidence>
<evidence type="ECO:0000256" key="4">
    <source>
        <dbReference type="ARBA" id="ARBA00022723"/>
    </source>
</evidence>
<reference evidence="14 15" key="1">
    <citation type="submission" date="2020-08" db="EMBL/GenBank/DDBJ databases">
        <title>Genomic Encyclopedia of Type Strains, Phase IV (KMG-IV): sequencing the most valuable type-strain genomes for metagenomic binning, comparative biology and taxonomic classification.</title>
        <authorList>
            <person name="Goeker M."/>
        </authorList>
    </citation>
    <scope>NUCLEOTIDE SEQUENCE [LARGE SCALE GENOMIC DNA]</scope>
    <source>
        <strain evidence="14 15">DSM 24661</strain>
    </source>
</reference>
<comment type="pathway">
    <text evidence="8">Amino-sugar metabolism; N-acetylneuraminate degradation; D-fructose 6-phosphate from N-acetylneuraminate: step 4/5.</text>
</comment>
<evidence type="ECO:0000256" key="3">
    <source>
        <dbReference type="ARBA" id="ARBA00018029"/>
    </source>
</evidence>
<comment type="similarity">
    <text evidence="1 9">Belongs to the metallo-dependent hydrolases superfamily. NagA family.</text>
</comment>
<evidence type="ECO:0000256" key="11">
    <source>
        <dbReference type="PIRSR" id="PIRSR038994-2"/>
    </source>
</evidence>